<keyword evidence="4" id="KW-1185">Reference proteome</keyword>
<feature type="domain" description="Winged helix DNA-binding" evidence="2">
    <location>
        <begin position="46"/>
        <end position="124"/>
    </location>
</feature>
<dbReference type="PANTHER" id="PTHR37318:SF1">
    <property type="entry name" value="BSL7504 PROTEIN"/>
    <property type="match status" value="1"/>
</dbReference>
<dbReference type="RefSeq" id="WP_373299840.1">
    <property type="nucleotide sequence ID" value="NZ_BMRP01000011.1"/>
</dbReference>
<dbReference type="InterPro" id="IPR027395">
    <property type="entry name" value="WH_DNA-bd_dom"/>
</dbReference>
<proteinExistence type="predicted"/>
<sequence>MTDPHSATTPPPESAAPGGAAPRAGSAGSAGSHPRHGLDEVIHAPVRFSIVATLAAAGKAEFAFVRDTVEVSDSVLSRQVATLEKAGYIAVTKGYVGKRPRTWLSLTEHGRTAFAAHCQALRAIAGGG</sequence>
<accession>A0ABQ2V321</accession>
<dbReference type="Pfam" id="PF13601">
    <property type="entry name" value="HTH_34"/>
    <property type="match status" value="1"/>
</dbReference>
<dbReference type="Gene3D" id="1.10.10.10">
    <property type="entry name" value="Winged helix-like DNA-binding domain superfamily/Winged helix DNA-binding domain"/>
    <property type="match status" value="1"/>
</dbReference>
<dbReference type="InterPro" id="IPR036390">
    <property type="entry name" value="WH_DNA-bd_sf"/>
</dbReference>
<protein>
    <recommendedName>
        <fullName evidence="2">Winged helix DNA-binding domain-containing protein</fullName>
    </recommendedName>
</protein>
<feature type="compositionally biased region" description="Low complexity" evidence="1">
    <location>
        <begin position="15"/>
        <end position="32"/>
    </location>
</feature>
<organism evidence="3 4">
    <name type="scientific">Streptomyces albospinus</name>
    <dbReference type="NCBI Taxonomy" id="285515"/>
    <lineage>
        <taxon>Bacteria</taxon>
        <taxon>Bacillati</taxon>
        <taxon>Actinomycetota</taxon>
        <taxon>Actinomycetes</taxon>
        <taxon>Kitasatosporales</taxon>
        <taxon>Streptomycetaceae</taxon>
        <taxon>Streptomyces</taxon>
    </lineage>
</organism>
<evidence type="ECO:0000313" key="4">
    <source>
        <dbReference type="Proteomes" id="UP000654471"/>
    </source>
</evidence>
<dbReference type="SUPFAM" id="SSF46785">
    <property type="entry name" value="Winged helix' DNA-binding domain"/>
    <property type="match status" value="1"/>
</dbReference>
<gene>
    <name evidence="3" type="ORF">GCM10010211_34850</name>
</gene>
<evidence type="ECO:0000256" key="1">
    <source>
        <dbReference type="SAM" id="MobiDB-lite"/>
    </source>
</evidence>
<comment type="caution">
    <text evidence="3">The sequence shown here is derived from an EMBL/GenBank/DDBJ whole genome shotgun (WGS) entry which is preliminary data.</text>
</comment>
<dbReference type="InterPro" id="IPR036388">
    <property type="entry name" value="WH-like_DNA-bd_sf"/>
</dbReference>
<evidence type="ECO:0000259" key="2">
    <source>
        <dbReference type="Pfam" id="PF13601"/>
    </source>
</evidence>
<dbReference type="PANTHER" id="PTHR37318">
    <property type="entry name" value="BSL7504 PROTEIN"/>
    <property type="match status" value="1"/>
</dbReference>
<evidence type="ECO:0000313" key="3">
    <source>
        <dbReference type="EMBL" id="GGU66706.1"/>
    </source>
</evidence>
<feature type="region of interest" description="Disordered" evidence="1">
    <location>
        <begin position="1"/>
        <end position="38"/>
    </location>
</feature>
<dbReference type="Proteomes" id="UP000654471">
    <property type="component" value="Unassembled WGS sequence"/>
</dbReference>
<dbReference type="EMBL" id="BMRP01000011">
    <property type="protein sequence ID" value="GGU66706.1"/>
    <property type="molecule type" value="Genomic_DNA"/>
</dbReference>
<reference evidence="4" key="1">
    <citation type="journal article" date="2019" name="Int. J. Syst. Evol. Microbiol.">
        <title>The Global Catalogue of Microorganisms (GCM) 10K type strain sequencing project: providing services to taxonomists for standard genome sequencing and annotation.</title>
        <authorList>
            <consortium name="The Broad Institute Genomics Platform"/>
            <consortium name="The Broad Institute Genome Sequencing Center for Infectious Disease"/>
            <person name="Wu L."/>
            <person name="Ma J."/>
        </authorList>
    </citation>
    <scope>NUCLEOTIDE SEQUENCE [LARGE SCALE GENOMIC DNA]</scope>
    <source>
        <strain evidence="4">JCM 3399</strain>
    </source>
</reference>
<name>A0ABQ2V321_9ACTN</name>